<organism evidence="1 2">
    <name type="scientific">Melastoma candidum</name>
    <dbReference type="NCBI Taxonomy" id="119954"/>
    <lineage>
        <taxon>Eukaryota</taxon>
        <taxon>Viridiplantae</taxon>
        <taxon>Streptophyta</taxon>
        <taxon>Embryophyta</taxon>
        <taxon>Tracheophyta</taxon>
        <taxon>Spermatophyta</taxon>
        <taxon>Magnoliopsida</taxon>
        <taxon>eudicotyledons</taxon>
        <taxon>Gunneridae</taxon>
        <taxon>Pentapetalae</taxon>
        <taxon>rosids</taxon>
        <taxon>malvids</taxon>
        <taxon>Myrtales</taxon>
        <taxon>Melastomataceae</taxon>
        <taxon>Melastomatoideae</taxon>
        <taxon>Melastomateae</taxon>
        <taxon>Melastoma</taxon>
    </lineage>
</organism>
<proteinExistence type="predicted"/>
<name>A0ACB9QUX8_9MYRT</name>
<reference evidence="2" key="1">
    <citation type="journal article" date="2023" name="Front. Plant Sci.">
        <title>Chromosomal-level genome assembly of Melastoma candidum provides insights into trichome evolution.</title>
        <authorList>
            <person name="Zhong Y."/>
            <person name="Wu W."/>
            <person name="Sun C."/>
            <person name="Zou P."/>
            <person name="Liu Y."/>
            <person name="Dai S."/>
            <person name="Zhou R."/>
        </authorList>
    </citation>
    <scope>NUCLEOTIDE SEQUENCE [LARGE SCALE GENOMIC DNA]</scope>
</reference>
<evidence type="ECO:0000313" key="1">
    <source>
        <dbReference type="EMBL" id="KAI4370420.1"/>
    </source>
</evidence>
<accession>A0ACB9QUX8</accession>
<comment type="caution">
    <text evidence="1">The sequence shown here is derived from an EMBL/GenBank/DDBJ whole genome shotgun (WGS) entry which is preliminary data.</text>
</comment>
<dbReference type="Proteomes" id="UP001057402">
    <property type="component" value="Chromosome 5"/>
</dbReference>
<keyword evidence="2" id="KW-1185">Reference proteome</keyword>
<dbReference type="EMBL" id="CM042884">
    <property type="protein sequence ID" value="KAI4370420.1"/>
    <property type="molecule type" value="Genomic_DNA"/>
</dbReference>
<sequence length="96" mass="11209">MGTYRMLIQVLDMEHRSVEACQFWEKKIGNYAREYDWNILQKQNAGAFCKGLEAFDQKPPEKSVVQRVANDYEALGLLDEKTKSTGETQSDWLWCK</sequence>
<evidence type="ECO:0000313" key="2">
    <source>
        <dbReference type="Proteomes" id="UP001057402"/>
    </source>
</evidence>
<protein>
    <submittedName>
        <fullName evidence="1">Uncharacterized protein</fullName>
    </submittedName>
</protein>
<gene>
    <name evidence="1" type="ORF">MLD38_018774</name>
</gene>